<comment type="caution">
    <text evidence="2">The sequence shown here is derived from an EMBL/GenBank/DDBJ whole genome shotgun (WGS) entry which is preliminary data.</text>
</comment>
<dbReference type="OrthoDB" id="4314446at2"/>
<sequence length="131" mass="14816">MKVTRSGYVLEFEHVLDELKKTAGQCRNPAHLAFVTAAITAFEEEGPHAAPLLNGCPQADARRIFDEVAEAYITTEQATRIQARNSTLARNFQLPYTSHRRAQARRAEHERRGRTATGLDRLRHLLTNPDH</sequence>
<reference evidence="2 3" key="1">
    <citation type="journal article" date="2019" name="Microb. Cell Fact.">
        <title>Exploring novel herbicidin analogues by transcriptional regulator overexpression and MS/MS molecular networking.</title>
        <authorList>
            <person name="Shi Y."/>
            <person name="Gu R."/>
            <person name="Li Y."/>
            <person name="Wang X."/>
            <person name="Ren W."/>
            <person name="Li X."/>
            <person name="Wang L."/>
            <person name="Xie Y."/>
            <person name="Hong B."/>
        </authorList>
    </citation>
    <scope>NUCLEOTIDE SEQUENCE [LARGE SCALE GENOMIC DNA]</scope>
    <source>
        <strain evidence="2 3">US-43</strain>
    </source>
</reference>
<organism evidence="2 3">
    <name type="scientific">Streptomyces mobaraensis</name>
    <name type="common">Streptoverticillium mobaraense</name>
    <dbReference type="NCBI Taxonomy" id="35621"/>
    <lineage>
        <taxon>Bacteria</taxon>
        <taxon>Bacillati</taxon>
        <taxon>Actinomycetota</taxon>
        <taxon>Actinomycetes</taxon>
        <taxon>Kitasatosporales</taxon>
        <taxon>Streptomycetaceae</taxon>
        <taxon>Streptomyces</taxon>
    </lineage>
</organism>
<evidence type="ECO:0000313" key="2">
    <source>
        <dbReference type="EMBL" id="KAB7835699.1"/>
    </source>
</evidence>
<feature type="region of interest" description="Disordered" evidence="1">
    <location>
        <begin position="99"/>
        <end position="131"/>
    </location>
</feature>
<evidence type="ECO:0000256" key="1">
    <source>
        <dbReference type="SAM" id="MobiDB-lite"/>
    </source>
</evidence>
<keyword evidence="3" id="KW-1185">Reference proteome</keyword>
<protein>
    <submittedName>
        <fullName evidence="2">Uncharacterized protein</fullName>
    </submittedName>
</protein>
<gene>
    <name evidence="2" type="ORF">FRZ00_26105</name>
</gene>
<dbReference type="RefSeq" id="WP_152265156.1">
    <property type="nucleotide sequence ID" value="NZ_VOKX01000106.1"/>
</dbReference>
<evidence type="ECO:0000313" key="3">
    <source>
        <dbReference type="Proteomes" id="UP000327000"/>
    </source>
</evidence>
<dbReference type="AlphaFoldDB" id="A0A5N5W1E5"/>
<name>A0A5N5W1E5_STRMB</name>
<accession>A0A5N5W1E5</accession>
<proteinExistence type="predicted"/>
<dbReference type="EMBL" id="VOKX01000106">
    <property type="protein sequence ID" value="KAB7835699.1"/>
    <property type="molecule type" value="Genomic_DNA"/>
</dbReference>
<dbReference type="Proteomes" id="UP000327000">
    <property type="component" value="Unassembled WGS sequence"/>
</dbReference>